<dbReference type="EMBL" id="AMRV01000004">
    <property type="protein sequence ID" value="EMD82950.1"/>
    <property type="molecule type" value="Genomic_DNA"/>
</dbReference>
<sequence length="92" mass="10266">MDGWVLFFFIVVGIPVIAGVFGDFSKRWLKLKEKQLELAASEAAERAATATGQVERLEQRVRVLERIATDGGAHLAAEIEDLRRDRASSRPQ</sequence>
<feature type="transmembrane region" description="Helical" evidence="2">
    <location>
        <begin position="6"/>
        <end position="24"/>
    </location>
</feature>
<evidence type="ECO:0008006" key="5">
    <source>
        <dbReference type="Google" id="ProtNLM"/>
    </source>
</evidence>
<proteinExistence type="predicted"/>
<keyword evidence="2" id="KW-1133">Transmembrane helix</keyword>
<evidence type="ECO:0000256" key="2">
    <source>
        <dbReference type="SAM" id="Phobius"/>
    </source>
</evidence>
<keyword evidence="2" id="KW-0812">Transmembrane</keyword>
<evidence type="ECO:0000256" key="1">
    <source>
        <dbReference type="SAM" id="Coils"/>
    </source>
</evidence>
<feature type="coiled-coil region" evidence="1">
    <location>
        <begin position="40"/>
        <end position="67"/>
    </location>
</feature>
<keyword evidence="2" id="KW-0472">Membrane</keyword>
<dbReference type="AlphaFoldDB" id="M2SC55"/>
<protein>
    <recommendedName>
        <fullName evidence="5">Phage shock protein B</fullName>
    </recommendedName>
</protein>
<dbReference type="Proteomes" id="UP000011717">
    <property type="component" value="Unassembled WGS sequence"/>
</dbReference>
<keyword evidence="4" id="KW-1185">Reference proteome</keyword>
<keyword evidence="1" id="KW-0175">Coiled coil</keyword>
<accession>M2SC55</accession>
<reference evidence="3 4" key="1">
    <citation type="journal article" date="2013" name="Genome Announc.">
        <title>Draft Genome Sequence of Strain JLT2015T, Belonging to the Family Sphingomonadaceae of the Alphaproteobacteria.</title>
        <authorList>
            <person name="Tang K."/>
            <person name="Liu K."/>
            <person name="Li S."/>
            <person name="Jiao N."/>
        </authorList>
    </citation>
    <scope>NUCLEOTIDE SEQUENCE [LARGE SCALE GENOMIC DNA]</scope>
    <source>
        <strain evidence="3 4">JLT2015</strain>
    </source>
</reference>
<gene>
    <name evidence="3" type="ORF">C725_1548</name>
</gene>
<name>M2SC55_9SPHN</name>
<evidence type="ECO:0000313" key="4">
    <source>
        <dbReference type="Proteomes" id="UP000011717"/>
    </source>
</evidence>
<comment type="caution">
    <text evidence="3">The sequence shown here is derived from an EMBL/GenBank/DDBJ whole genome shotgun (WGS) entry which is preliminary data.</text>
</comment>
<dbReference type="RefSeq" id="WP_008601584.1">
    <property type="nucleotide sequence ID" value="NZ_AMRV01000004.1"/>
</dbReference>
<evidence type="ECO:0000313" key="3">
    <source>
        <dbReference type="EMBL" id="EMD82950.1"/>
    </source>
</evidence>
<organism evidence="3 4">
    <name type="scientific">Pacificimonas flava</name>
    <dbReference type="NCBI Taxonomy" id="1234595"/>
    <lineage>
        <taxon>Bacteria</taxon>
        <taxon>Pseudomonadati</taxon>
        <taxon>Pseudomonadota</taxon>
        <taxon>Alphaproteobacteria</taxon>
        <taxon>Sphingomonadales</taxon>
        <taxon>Sphingosinicellaceae</taxon>
        <taxon>Pacificimonas</taxon>
    </lineage>
</organism>